<gene>
    <name evidence="7" type="ORF">OSB1V03_LOCUS9866</name>
</gene>
<dbReference type="Gene3D" id="3.90.180.10">
    <property type="entry name" value="Medium-chain alcohol dehydrogenases, catalytic domain"/>
    <property type="match status" value="2"/>
</dbReference>
<dbReference type="InterPro" id="IPR057326">
    <property type="entry name" value="KR_dom"/>
</dbReference>
<dbReference type="SMART" id="SM00829">
    <property type="entry name" value="PKS_ER"/>
    <property type="match status" value="1"/>
</dbReference>
<keyword evidence="4" id="KW-0521">NADP</keyword>
<dbReference type="InterPro" id="IPR001227">
    <property type="entry name" value="Ac_transferase_dom_sf"/>
</dbReference>
<dbReference type="Gene3D" id="3.40.50.720">
    <property type="entry name" value="NAD(P)-binding Rossmann-like Domain"/>
    <property type="match status" value="1"/>
</dbReference>
<dbReference type="Pfam" id="PF00698">
    <property type="entry name" value="Acyl_transf_1"/>
    <property type="match status" value="1"/>
</dbReference>
<organism evidence="7">
    <name type="scientific">Medioppia subpectinata</name>
    <dbReference type="NCBI Taxonomy" id="1979941"/>
    <lineage>
        <taxon>Eukaryota</taxon>
        <taxon>Metazoa</taxon>
        <taxon>Ecdysozoa</taxon>
        <taxon>Arthropoda</taxon>
        <taxon>Chelicerata</taxon>
        <taxon>Arachnida</taxon>
        <taxon>Acari</taxon>
        <taxon>Acariformes</taxon>
        <taxon>Sarcoptiformes</taxon>
        <taxon>Oribatida</taxon>
        <taxon>Brachypylina</taxon>
        <taxon>Oppioidea</taxon>
        <taxon>Oppiidae</taxon>
        <taxon>Medioppia</taxon>
    </lineage>
</organism>
<dbReference type="OrthoDB" id="329835at2759"/>
<dbReference type="CDD" id="cd05195">
    <property type="entry name" value="enoyl_red"/>
    <property type="match status" value="1"/>
</dbReference>
<evidence type="ECO:0000313" key="7">
    <source>
        <dbReference type="EMBL" id="CAD7629449.1"/>
    </source>
</evidence>
<evidence type="ECO:0000256" key="4">
    <source>
        <dbReference type="ARBA" id="ARBA00022857"/>
    </source>
</evidence>
<dbReference type="InterPro" id="IPR013149">
    <property type="entry name" value="ADH-like_C"/>
</dbReference>
<keyword evidence="1" id="KW-0596">Phosphopantetheine</keyword>
<dbReference type="InterPro" id="IPR049900">
    <property type="entry name" value="PKS_mFAS_DH"/>
</dbReference>
<evidence type="ECO:0000256" key="1">
    <source>
        <dbReference type="ARBA" id="ARBA00022450"/>
    </source>
</evidence>
<dbReference type="Pfam" id="PF21149">
    <property type="entry name" value="FAS_pseudo-KR"/>
    <property type="match status" value="1"/>
</dbReference>
<reference evidence="7" key="1">
    <citation type="submission" date="2020-11" db="EMBL/GenBank/DDBJ databases">
        <authorList>
            <person name="Tran Van P."/>
        </authorList>
    </citation>
    <scope>NUCLEOTIDE SEQUENCE</scope>
</reference>
<dbReference type="SUPFAM" id="SSF53474">
    <property type="entry name" value="alpha/beta-Hydrolases"/>
    <property type="match status" value="1"/>
</dbReference>
<dbReference type="GO" id="GO:0004312">
    <property type="term" value="F:fatty acid synthase activity"/>
    <property type="evidence" value="ECO:0007669"/>
    <property type="project" value="TreeGrafter"/>
</dbReference>
<dbReference type="Gene3D" id="3.40.50.1820">
    <property type="entry name" value="alpha/beta hydrolase"/>
    <property type="match status" value="1"/>
</dbReference>
<dbReference type="InterPro" id="IPR011032">
    <property type="entry name" value="GroES-like_sf"/>
</dbReference>
<keyword evidence="3" id="KW-0808">Transferase</keyword>
<feature type="domain" description="PKS/mFAS DH" evidence="6">
    <location>
        <begin position="251"/>
        <end position="528"/>
    </location>
</feature>
<accession>A0A7R9KUB9</accession>
<dbReference type="EMBL" id="CAJPIZ010006852">
    <property type="protein sequence ID" value="CAG2109879.1"/>
    <property type="molecule type" value="Genomic_DNA"/>
</dbReference>
<dbReference type="Pfam" id="PF00107">
    <property type="entry name" value="ADH_zinc_N"/>
    <property type="match status" value="1"/>
</dbReference>
<keyword evidence="2" id="KW-0597">Phosphoprotein</keyword>
<dbReference type="Proteomes" id="UP000759131">
    <property type="component" value="Unassembled WGS sequence"/>
</dbReference>
<dbReference type="FunFam" id="3.40.50.720:FF:000209">
    <property type="entry name" value="Polyketide synthase Pks12"/>
    <property type="match status" value="1"/>
</dbReference>
<dbReference type="GO" id="GO:0006633">
    <property type="term" value="P:fatty acid biosynthetic process"/>
    <property type="evidence" value="ECO:0007669"/>
    <property type="project" value="UniProtKB-KW"/>
</dbReference>
<protein>
    <recommendedName>
        <fullName evidence="6">PKS/mFAS DH domain-containing protein</fullName>
    </recommendedName>
</protein>
<dbReference type="SMART" id="SM00822">
    <property type="entry name" value="PKS_KR"/>
    <property type="match status" value="1"/>
</dbReference>
<feature type="non-terminal residue" evidence="7">
    <location>
        <position position="1"/>
    </location>
</feature>
<dbReference type="PANTHER" id="PTHR43775:SF37">
    <property type="entry name" value="SI:DKEY-61P9.11"/>
    <property type="match status" value="1"/>
</dbReference>
<dbReference type="InterPro" id="IPR050091">
    <property type="entry name" value="PKS_NRPS_Biosynth_Enz"/>
</dbReference>
<dbReference type="InterPro" id="IPR014043">
    <property type="entry name" value="Acyl_transferase_dom"/>
</dbReference>
<dbReference type="PROSITE" id="PS52019">
    <property type="entry name" value="PKS_MFAS_DH"/>
    <property type="match status" value="1"/>
</dbReference>
<dbReference type="Gene3D" id="3.40.50.150">
    <property type="entry name" value="Vaccinia Virus protein VP39"/>
    <property type="match status" value="1"/>
</dbReference>
<evidence type="ECO:0000313" key="8">
    <source>
        <dbReference type="Proteomes" id="UP000759131"/>
    </source>
</evidence>
<evidence type="ECO:0000259" key="6">
    <source>
        <dbReference type="PROSITE" id="PS52019"/>
    </source>
</evidence>
<evidence type="ECO:0000256" key="5">
    <source>
        <dbReference type="PROSITE-ProRule" id="PRU01363"/>
    </source>
</evidence>
<proteinExistence type="predicted"/>
<dbReference type="Pfam" id="PF13602">
    <property type="entry name" value="ADH_zinc_N_2"/>
    <property type="match status" value="1"/>
</dbReference>
<feature type="active site" description="Proton acceptor; for dehydratase activity" evidence="5">
    <location>
        <position position="284"/>
    </location>
</feature>
<dbReference type="Pfam" id="PF08659">
    <property type="entry name" value="KR"/>
    <property type="match status" value="2"/>
</dbReference>
<dbReference type="InterPro" id="IPR029058">
    <property type="entry name" value="AB_hydrolase_fold"/>
</dbReference>
<dbReference type="InterPro" id="IPR042104">
    <property type="entry name" value="PKS_dehydratase_sf"/>
</dbReference>
<dbReference type="InterPro" id="IPR013968">
    <property type="entry name" value="PKS_KR"/>
</dbReference>
<sequence>MVVTYFRGAVTESDKKIAKGLMAVVGLSKAEAKKVTPGGCYLACNNSKDNVVISDLKDGHIGKTFLFAVQKQSFKQPNISKGPKKEMSEMIKRLEEKATPVPESIKKYIPNPRLRSRKWVSTSLMTTDPSDQALKYASAEYFVYNLMNPVLFIDKLKDLPTDAIILELSPHSIFPKVVSETLDNSAYVSLIKRNANDTNLDTFMAGLATLYESGVNLSIEKLYPVVEWPVARNTQSISSLMRWDHNRKFEHQLYPQKYCRLTAGDYNFPVDPSKNQLHAFYLDHAVDGNALFPATGYLMLAWRKLAVSRGKAWYQLPVIFENVQLKRAVFVNDVNKTDLIVKYFPNTDEFCVLENDNVCVVGKVRTPDDEVLLTPNAIFEIQKLMASTQYSLDRKDIYKELGVVGLDYGPHFQRLKRIQTNDFRDIYGINEWDGNFVTYLDAMLQSMVFSAPFRKLMVPVMIRTIRVDPRVFFENVIRNRNVEQKPIESMESEESAAENLGTLLSVGGEMVEVTKGMTEDEKVLKDAKVIYKEEMTRKNERFFVFSADMPFHFNAKSKRLVAHGLEVEDLMAFPIPRRADGTDLVLDTYQFFPNEDLEAVDAIDKRVVTEYIEVCKAMAAKIKLIGYKDIKCDFNYQNISDDVIQEYRTTNNENHVLFRIFDKILTEVVDKNKNSKNSKEVMKVLKDIESGAEYDLNKDLINQIQKNEHMIRTLVDIVCENFVTIGEIKVTEINLSSGILAKEVDQIMSLFRIMPYDVDYKLVVKSKQDCIDMYKNRATKWDPKDDISLKPSHLVILRDTQDLWQKDMQSFVQDIYDCLQTNGFLLSVFRYKFTEPEIAFNSLNGKAIYNNLFLENRIKEFITICDEIGLKLICTKYDSFGTVNYEQWFRVLQKKLITAKEADNQTDNVWLMADDSGINGIVGMRLEPGGENFRYIFNMDSNSETNIDFTIKPYSDILANDLMANVIKGGKLGSYRHIKLPKDSDKVVSNEYFLNLGQTRDLAGLQCTGLSFHDVMLATGRIPSGPEVVFMDCTIGGEFAGRLAETGERVMGMESGRCFATSIYAATHTYAKIPDHWSMNDAVSILSTYSTAYYGLIKAGRLRKGESILIHSAAGGVGQSAIYICKHYECDIYVTVGNDEKKQFLMNEYNIPENKIFNSRDILFKNQIMEATEGKGVDVVLNSLSGEKLDASYSCVANHGRFVEMGRFDMGVDVVLNSLSGEKLDASYSCVANHGRFVEMGRFDMVQNKKLGMFDFVRNIDFISVVLDLVLLDYPDFLPEFYDWVHKNCTDGCVKPINQNVFPAAEAEKAFRYMTTGKHTGKIVIKTRDEETNRGPLKTIKPVPEMLVSAKTYFNPNKVYIITGGLGGFGLELIPWMQYFGARKFMVTSRSGLKTDYQKFIYNRIHSVYQEFKFFESEWFVSTANGFTIEGTKQLISEALKLGPIGGIFTNLDQLTRQLDYKLDYFVVFSSVACGKGSPGQSNYSFGNSICERICEERRRDGLHGLAIQYGPVGDVGVFKDSDQLLSLTTLRKQRINSCCDVLDKLLSIKQPIVTSYVKVDQTKDDSISRGKRMIRELWRALGIDPEITPNHLTLGEIGIESMFAVELQQELERDWNIENCGERWITPNHLTLGEIGIESMFAVELQQELERDWNTKISLNQVKTITIGMLKDIEAGVMGQIKKHIDDIKRARLSILKLNFVMPTQTHTSLNTVAKGTPIYFMPPILVSFSAMEELAQRINRPVIGLNWTREVSALTTMKEVTAYYVNLLKTLEPKGKCDVLGYFDGAIICSKYLLKGMVGRAVIIDVIDDSHFRDEYMTDEYILDFLLSFLSSELPDSFKQKILRDLKKEQGMNGKLKYMGNELGDFAGKSLVTTDMQEIFEIVINRIHMLSKYRMEKRKKLSNKWKTTIGKKWSKKTGKLVVIKPFQFELCEDVDETLERARDAYFLPGS</sequence>
<keyword evidence="8" id="KW-1185">Reference proteome</keyword>
<feature type="active site" description="Proton donor; for dehydratase activity" evidence="5">
    <location>
        <position position="441"/>
    </location>
</feature>
<dbReference type="PANTHER" id="PTHR43775">
    <property type="entry name" value="FATTY ACID SYNTHASE"/>
    <property type="match status" value="1"/>
</dbReference>
<dbReference type="GO" id="GO:0016491">
    <property type="term" value="F:oxidoreductase activity"/>
    <property type="evidence" value="ECO:0007669"/>
    <property type="project" value="UniProtKB-KW"/>
</dbReference>
<feature type="region of interest" description="N-terminal hotdog fold" evidence="5">
    <location>
        <begin position="251"/>
        <end position="371"/>
    </location>
</feature>
<evidence type="ECO:0000256" key="3">
    <source>
        <dbReference type="ARBA" id="ARBA00022679"/>
    </source>
</evidence>
<dbReference type="InterPro" id="IPR020843">
    <property type="entry name" value="ER"/>
</dbReference>
<feature type="region of interest" description="C-terminal hotdog fold" evidence="5">
    <location>
        <begin position="389"/>
        <end position="528"/>
    </location>
</feature>
<dbReference type="InterPro" id="IPR049391">
    <property type="entry name" value="FAS_pseudo-KR"/>
</dbReference>
<evidence type="ECO:0000256" key="2">
    <source>
        <dbReference type="ARBA" id="ARBA00022553"/>
    </source>
</evidence>
<dbReference type="InterPro" id="IPR029063">
    <property type="entry name" value="SAM-dependent_MTases_sf"/>
</dbReference>
<dbReference type="EMBL" id="OC861427">
    <property type="protein sequence ID" value="CAD7629449.1"/>
    <property type="molecule type" value="Genomic_DNA"/>
</dbReference>
<dbReference type="SUPFAM" id="SSF51735">
    <property type="entry name" value="NAD(P)-binding Rossmann-fold domains"/>
    <property type="match status" value="3"/>
</dbReference>
<dbReference type="SUPFAM" id="SSF50129">
    <property type="entry name" value="GroES-like"/>
    <property type="match status" value="1"/>
</dbReference>
<name>A0A7R9KUB9_9ACAR</name>
<dbReference type="InterPro" id="IPR036291">
    <property type="entry name" value="NAD(P)-bd_dom_sf"/>
</dbReference>
<dbReference type="Gene3D" id="3.30.70.3290">
    <property type="match status" value="1"/>
</dbReference>
<dbReference type="Gene3D" id="3.10.129.110">
    <property type="entry name" value="Polyketide synthase dehydratase"/>
    <property type="match status" value="1"/>
</dbReference>
<dbReference type="Gene3D" id="3.40.366.10">
    <property type="entry name" value="Malonyl-Coenzyme A Acyl Carrier Protein, domain 2"/>
    <property type="match status" value="1"/>
</dbReference>